<proteinExistence type="predicted"/>
<evidence type="ECO:0000313" key="3">
    <source>
        <dbReference type="Proteomes" id="UP001152795"/>
    </source>
</evidence>
<evidence type="ECO:0000313" key="2">
    <source>
        <dbReference type="EMBL" id="CAB3995021.1"/>
    </source>
</evidence>
<dbReference type="AlphaFoldDB" id="A0A6S7HHL6"/>
<protein>
    <submittedName>
        <fullName evidence="2">Uncharacterized protein</fullName>
    </submittedName>
</protein>
<gene>
    <name evidence="2" type="ORF">PACLA_8A000129</name>
</gene>
<dbReference type="Proteomes" id="UP001152795">
    <property type="component" value="Unassembled WGS sequence"/>
</dbReference>
<accession>A0A6S7HHL6</accession>
<sequence>MGKDKKKEAERQRKLRLNKKTKTKRLEAFWAYAEQKNQSFLDEFLAFYEGKQDNKQDQNQETQQETRETPQQPLGQSSVNNADLDFLDDPGSLDFIDNIHLDFFNDF</sequence>
<evidence type="ECO:0000256" key="1">
    <source>
        <dbReference type="SAM" id="MobiDB-lite"/>
    </source>
</evidence>
<feature type="compositionally biased region" description="Basic and acidic residues" evidence="1">
    <location>
        <begin position="51"/>
        <end position="68"/>
    </location>
</feature>
<name>A0A6S7HHL6_PARCT</name>
<dbReference type="EMBL" id="CACRXK020002585">
    <property type="protein sequence ID" value="CAB3995021.1"/>
    <property type="molecule type" value="Genomic_DNA"/>
</dbReference>
<keyword evidence="3" id="KW-1185">Reference proteome</keyword>
<comment type="caution">
    <text evidence="2">The sequence shown here is derived from an EMBL/GenBank/DDBJ whole genome shotgun (WGS) entry which is preliminary data.</text>
</comment>
<reference evidence="2" key="1">
    <citation type="submission" date="2020-04" db="EMBL/GenBank/DDBJ databases">
        <authorList>
            <person name="Alioto T."/>
            <person name="Alioto T."/>
            <person name="Gomez Garrido J."/>
        </authorList>
    </citation>
    <scope>NUCLEOTIDE SEQUENCE</scope>
    <source>
        <strain evidence="2">A484AB</strain>
    </source>
</reference>
<feature type="region of interest" description="Disordered" evidence="1">
    <location>
        <begin position="51"/>
        <end position="85"/>
    </location>
</feature>
<organism evidence="2 3">
    <name type="scientific">Paramuricea clavata</name>
    <name type="common">Red gorgonian</name>
    <name type="synonym">Violescent sea-whip</name>
    <dbReference type="NCBI Taxonomy" id="317549"/>
    <lineage>
        <taxon>Eukaryota</taxon>
        <taxon>Metazoa</taxon>
        <taxon>Cnidaria</taxon>
        <taxon>Anthozoa</taxon>
        <taxon>Octocorallia</taxon>
        <taxon>Malacalcyonacea</taxon>
        <taxon>Plexauridae</taxon>
        <taxon>Paramuricea</taxon>
    </lineage>
</organism>